<dbReference type="Proteomes" id="UP001056291">
    <property type="component" value="Chromosome"/>
</dbReference>
<dbReference type="RefSeq" id="WP_251934325.1">
    <property type="nucleotide sequence ID" value="NZ_CP098747.1"/>
</dbReference>
<keyword evidence="3" id="KW-1185">Reference proteome</keyword>
<sequence length="143" mass="15716">MIKVHGTSVDIEGKGVLLRGLPGSGKSDLALRLIEGGANLISDDYTEIHVFEKSALLGAPPTIQGKIEVRGIGLVEMPFVDNIPLQLIFDLVPYEQIERMPADEFYTIENLEIPVRYIDPFMASAAAKVRIAIGLEYLKTGYE</sequence>
<accession>A0ABY4W2P9</accession>
<dbReference type="InterPro" id="IPR011104">
    <property type="entry name" value="Hpr_kin/Pase_C"/>
</dbReference>
<keyword evidence="2" id="KW-0418">Kinase</keyword>
<evidence type="ECO:0000259" key="1">
    <source>
        <dbReference type="Pfam" id="PF07475"/>
    </source>
</evidence>
<dbReference type="Gene3D" id="3.40.50.300">
    <property type="entry name" value="P-loop containing nucleotide triphosphate hydrolases"/>
    <property type="match status" value="1"/>
</dbReference>
<feature type="domain" description="HPr kinase/phosphorylase C-terminal" evidence="1">
    <location>
        <begin position="3"/>
        <end position="77"/>
    </location>
</feature>
<gene>
    <name evidence="2" type="ORF">NBZ79_19450</name>
</gene>
<dbReference type="EMBL" id="CP098747">
    <property type="protein sequence ID" value="USG61338.1"/>
    <property type="molecule type" value="Genomic_DNA"/>
</dbReference>
<organism evidence="2 3">
    <name type="scientific">Sneathiella marina</name>
    <dbReference type="NCBI Taxonomy" id="2950108"/>
    <lineage>
        <taxon>Bacteria</taxon>
        <taxon>Pseudomonadati</taxon>
        <taxon>Pseudomonadota</taxon>
        <taxon>Alphaproteobacteria</taxon>
        <taxon>Sneathiellales</taxon>
        <taxon>Sneathiellaceae</taxon>
        <taxon>Sneathiella</taxon>
    </lineage>
</organism>
<dbReference type="Pfam" id="PF07475">
    <property type="entry name" value="Hpr_kinase_C"/>
    <property type="match status" value="1"/>
</dbReference>
<reference evidence="2" key="1">
    <citation type="submission" date="2022-06" db="EMBL/GenBank/DDBJ databases">
        <title>Sneathiella actinostolidae sp. nov., isolated from a sea anemonein the Western Pacific Ocean.</title>
        <authorList>
            <person name="Wei M.J."/>
        </authorList>
    </citation>
    <scope>NUCLEOTIDE SEQUENCE</scope>
    <source>
        <strain evidence="2">PHK-P5</strain>
    </source>
</reference>
<dbReference type="SUPFAM" id="SSF53795">
    <property type="entry name" value="PEP carboxykinase-like"/>
    <property type="match status" value="1"/>
</dbReference>
<name>A0ABY4W2P9_9PROT</name>
<keyword evidence="2" id="KW-0808">Transferase</keyword>
<proteinExistence type="predicted"/>
<protein>
    <submittedName>
        <fullName evidence="2">HPr kinase/phosphatase C-terminal domain-containing protein</fullName>
    </submittedName>
</protein>
<evidence type="ECO:0000313" key="3">
    <source>
        <dbReference type="Proteomes" id="UP001056291"/>
    </source>
</evidence>
<dbReference type="CDD" id="cd01918">
    <property type="entry name" value="HprK_C"/>
    <property type="match status" value="1"/>
</dbReference>
<dbReference type="InterPro" id="IPR027417">
    <property type="entry name" value="P-loop_NTPase"/>
</dbReference>
<evidence type="ECO:0000313" key="2">
    <source>
        <dbReference type="EMBL" id="USG61338.1"/>
    </source>
</evidence>
<dbReference type="GO" id="GO:0016301">
    <property type="term" value="F:kinase activity"/>
    <property type="evidence" value="ECO:0007669"/>
    <property type="project" value="UniProtKB-KW"/>
</dbReference>